<protein>
    <submittedName>
        <fullName evidence="7">DUF202 domain-containing protein</fullName>
    </submittedName>
</protein>
<evidence type="ECO:0000256" key="1">
    <source>
        <dbReference type="ARBA" id="ARBA00004127"/>
    </source>
</evidence>
<name>A0ABZ2ZUT9_9MICC</name>
<gene>
    <name evidence="7" type="ORF">AAE021_12285</name>
</gene>
<feature type="transmembrane region" description="Helical" evidence="5">
    <location>
        <begin position="21"/>
        <end position="41"/>
    </location>
</feature>
<sequence length="110" mass="12060">MPRPPVPAHQDPGLQPERTTLAWGRTALALFAAGLLFLRWLPYYGPWILLLIVLTGSLAVGIYLTQRRRYSSRVTGIAAERFPADVHAILWTSGAVLLTGVLSLIILITA</sequence>
<feature type="domain" description="DUF202" evidence="6">
    <location>
        <begin position="11"/>
        <end position="73"/>
    </location>
</feature>
<evidence type="ECO:0000256" key="2">
    <source>
        <dbReference type="ARBA" id="ARBA00022692"/>
    </source>
</evidence>
<dbReference type="Pfam" id="PF02656">
    <property type="entry name" value="DUF202"/>
    <property type="match status" value="1"/>
</dbReference>
<feature type="transmembrane region" description="Helical" evidence="5">
    <location>
        <begin position="47"/>
        <end position="65"/>
    </location>
</feature>
<evidence type="ECO:0000259" key="6">
    <source>
        <dbReference type="Pfam" id="PF02656"/>
    </source>
</evidence>
<comment type="subcellular location">
    <subcellularLocation>
        <location evidence="1">Endomembrane system</location>
        <topology evidence="1">Multi-pass membrane protein</topology>
    </subcellularLocation>
</comment>
<accession>A0ABZ2ZUT9</accession>
<dbReference type="Proteomes" id="UP001448858">
    <property type="component" value="Chromosome"/>
</dbReference>
<reference evidence="7 8" key="1">
    <citation type="submission" date="2024-04" db="EMBL/GenBank/DDBJ databases">
        <title>Arthrobacter sp. from Plains bison fecal sample.</title>
        <authorList>
            <person name="Ruzzini A."/>
        </authorList>
    </citation>
    <scope>NUCLEOTIDE SEQUENCE [LARGE SCALE GENOMIC DNA]</scope>
    <source>
        <strain evidence="7 8">EINP1</strain>
    </source>
</reference>
<evidence type="ECO:0000313" key="7">
    <source>
        <dbReference type="EMBL" id="WZP14960.1"/>
    </source>
</evidence>
<keyword evidence="4 5" id="KW-0472">Membrane</keyword>
<keyword evidence="3 5" id="KW-1133">Transmembrane helix</keyword>
<dbReference type="EMBL" id="CP151657">
    <property type="protein sequence ID" value="WZP14960.1"/>
    <property type="molecule type" value="Genomic_DNA"/>
</dbReference>
<keyword evidence="8" id="KW-1185">Reference proteome</keyword>
<evidence type="ECO:0000256" key="3">
    <source>
        <dbReference type="ARBA" id="ARBA00022989"/>
    </source>
</evidence>
<evidence type="ECO:0000256" key="4">
    <source>
        <dbReference type="ARBA" id="ARBA00023136"/>
    </source>
</evidence>
<keyword evidence="2 5" id="KW-0812">Transmembrane</keyword>
<feature type="transmembrane region" description="Helical" evidence="5">
    <location>
        <begin position="86"/>
        <end position="108"/>
    </location>
</feature>
<evidence type="ECO:0000256" key="5">
    <source>
        <dbReference type="SAM" id="Phobius"/>
    </source>
</evidence>
<proteinExistence type="predicted"/>
<dbReference type="RefSeq" id="WP_342022621.1">
    <property type="nucleotide sequence ID" value="NZ_CP151657.1"/>
</dbReference>
<evidence type="ECO:0000313" key="8">
    <source>
        <dbReference type="Proteomes" id="UP001448858"/>
    </source>
</evidence>
<organism evidence="7 8">
    <name type="scientific">Arthrobacter citreus</name>
    <dbReference type="NCBI Taxonomy" id="1670"/>
    <lineage>
        <taxon>Bacteria</taxon>
        <taxon>Bacillati</taxon>
        <taxon>Actinomycetota</taxon>
        <taxon>Actinomycetes</taxon>
        <taxon>Micrococcales</taxon>
        <taxon>Micrococcaceae</taxon>
        <taxon>Arthrobacter</taxon>
    </lineage>
</organism>
<dbReference type="InterPro" id="IPR003807">
    <property type="entry name" value="DUF202"/>
</dbReference>